<evidence type="ECO:0000256" key="13">
    <source>
        <dbReference type="ARBA" id="ARBA00056782"/>
    </source>
</evidence>
<comment type="similarity">
    <text evidence="2 19">Belongs to the MurCDEF family. MurE subfamily.</text>
</comment>
<feature type="binding site" evidence="19">
    <location>
        <position position="190"/>
    </location>
    <ligand>
        <name>UDP-N-acetyl-alpha-D-muramoyl-L-alanyl-D-glutamate</name>
        <dbReference type="ChEBI" id="CHEBI:83900"/>
    </ligand>
</feature>
<dbReference type="Gene3D" id="3.90.190.20">
    <property type="entry name" value="Mur ligase, C-terminal domain"/>
    <property type="match status" value="1"/>
</dbReference>
<dbReference type="GO" id="GO:0009252">
    <property type="term" value="P:peptidoglycan biosynthetic process"/>
    <property type="evidence" value="ECO:0007669"/>
    <property type="project" value="UniProtKB-UniRule"/>
</dbReference>
<dbReference type="EC" id="6.3.2.13" evidence="14 19"/>
<evidence type="ECO:0000256" key="15">
    <source>
        <dbReference type="ARBA" id="ARBA00072883"/>
    </source>
</evidence>
<evidence type="ECO:0000256" key="10">
    <source>
        <dbReference type="ARBA" id="ARBA00023306"/>
    </source>
</evidence>
<keyword evidence="8 19" id="KW-0133">Cell shape</keyword>
<comment type="cofactor">
    <cofactor evidence="19">
        <name>Mg(2+)</name>
        <dbReference type="ChEBI" id="CHEBI:18420"/>
    </cofactor>
</comment>
<evidence type="ECO:0000256" key="8">
    <source>
        <dbReference type="ARBA" id="ARBA00022960"/>
    </source>
</evidence>
<feature type="domain" description="Mur ligase C-terminal" evidence="22">
    <location>
        <begin position="337"/>
        <end position="462"/>
    </location>
</feature>
<evidence type="ECO:0000256" key="20">
    <source>
        <dbReference type="RuleBase" id="RU004135"/>
    </source>
</evidence>
<organism evidence="24 25">
    <name type="scientific">Desulfitobacterium metallireducens DSM 15288</name>
    <dbReference type="NCBI Taxonomy" id="871968"/>
    <lineage>
        <taxon>Bacteria</taxon>
        <taxon>Bacillati</taxon>
        <taxon>Bacillota</taxon>
        <taxon>Clostridia</taxon>
        <taxon>Eubacteriales</taxon>
        <taxon>Desulfitobacteriaceae</taxon>
        <taxon>Desulfitobacterium</taxon>
    </lineage>
</organism>
<feature type="binding site" evidence="19">
    <location>
        <begin position="155"/>
        <end position="156"/>
    </location>
    <ligand>
        <name>UDP-N-acetyl-alpha-D-muramoyl-L-alanyl-D-glutamate</name>
        <dbReference type="ChEBI" id="CHEBI:83900"/>
    </ligand>
</feature>
<evidence type="ECO:0000256" key="7">
    <source>
        <dbReference type="ARBA" id="ARBA00022840"/>
    </source>
</evidence>
<keyword evidence="25" id="KW-1185">Reference proteome</keyword>
<evidence type="ECO:0000256" key="3">
    <source>
        <dbReference type="ARBA" id="ARBA00022490"/>
    </source>
</evidence>
<dbReference type="SUPFAM" id="SSF53623">
    <property type="entry name" value="MurD-like peptide ligases, catalytic domain"/>
    <property type="match status" value="1"/>
</dbReference>
<dbReference type="GO" id="GO:0051301">
    <property type="term" value="P:cell division"/>
    <property type="evidence" value="ECO:0007669"/>
    <property type="project" value="UniProtKB-KW"/>
</dbReference>
<keyword evidence="10 19" id="KW-0131">Cell cycle</keyword>
<keyword evidence="6 19" id="KW-0547">Nucleotide-binding</keyword>
<dbReference type="NCBIfam" id="NF001124">
    <property type="entry name" value="PRK00139.1-2"/>
    <property type="match status" value="1"/>
</dbReference>
<feature type="domain" description="Mur ligase central" evidence="23">
    <location>
        <begin position="111"/>
        <end position="314"/>
    </location>
</feature>
<dbReference type="SUPFAM" id="SSF63418">
    <property type="entry name" value="MurE/MurF N-terminal domain"/>
    <property type="match status" value="1"/>
</dbReference>
<reference evidence="24 25" key="1">
    <citation type="submission" date="2013-12" db="EMBL/GenBank/DDBJ databases">
        <authorList>
            <consortium name="DOE Joint Genome Institute"/>
            <person name="Smidt H."/>
            <person name="Huntemann M."/>
            <person name="Han J."/>
            <person name="Chen A."/>
            <person name="Kyrpides N."/>
            <person name="Mavromatis K."/>
            <person name="Markowitz V."/>
            <person name="Palaniappan K."/>
            <person name="Ivanova N."/>
            <person name="Schaumberg A."/>
            <person name="Pati A."/>
            <person name="Liolios K."/>
            <person name="Nordberg H.P."/>
            <person name="Cantor M.N."/>
            <person name="Hua S.X."/>
            <person name="Woyke T."/>
        </authorList>
    </citation>
    <scope>NUCLEOTIDE SEQUENCE [LARGE SCALE GENOMIC DNA]</scope>
    <source>
        <strain evidence="25">DSM 15288</strain>
    </source>
</reference>
<dbReference type="GO" id="GO:0005524">
    <property type="term" value="F:ATP binding"/>
    <property type="evidence" value="ECO:0007669"/>
    <property type="project" value="UniProtKB-UniRule"/>
</dbReference>
<dbReference type="SUPFAM" id="SSF53244">
    <property type="entry name" value="MurD-like peptide ligases, peptide-binding domain"/>
    <property type="match status" value="1"/>
</dbReference>
<evidence type="ECO:0000259" key="23">
    <source>
        <dbReference type="Pfam" id="PF08245"/>
    </source>
</evidence>
<dbReference type="Gene3D" id="3.40.1390.10">
    <property type="entry name" value="MurE/MurF, N-terminal domain"/>
    <property type="match status" value="1"/>
</dbReference>
<feature type="binding site" evidence="19">
    <location>
        <begin position="113"/>
        <end position="119"/>
    </location>
    <ligand>
        <name>ATP</name>
        <dbReference type="ChEBI" id="CHEBI:30616"/>
    </ligand>
</feature>
<dbReference type="STRING" id="871968.DESME_12365"/>
<dbReference type="UniPathway" id="UPA00219"/>
<protein>
    <recommendedName>
        <fullName evidence="15 19">UDP-N-acetylmuramoyl-L-alanyl-D-glutamate--2,6-diaminopimelate ligase</fullName>
        <ecNumber evidence="14 19">6.3.2.13</ecNumber>
    </recommendedName>
    <alternativeName>
        <fullName evidence="16 19">Meso-A2pm-adding enzyme</fullName>
    </alternativeName>
    <alternativeName>
        <fullName evidence="17 19">Meso-diaminopimelate-adding enzyme</fullName>
    </alternativeName>
    <alternativeName>
        <fullName evidence="18 19">UDP-MurNAc-L-Ala-D-Glu:meso-diaminopimelate ligase</fullName>
    </alternativeName>
    <alternativeName>
        <fullName evidence="19">UDP-MurNAc-tripeptide synthetase</fullName>
    </alternativeName>
    <alternativeName>
        <fullName evidence="19">UDP-N-acetylmuramyl-tripeptide synthetase</fullName>
    </alternativeName>
</protein>
<feature type="binding site" evidence="19">
    <location>
        <position position="386"/>
    </location>
    <ligand>
        <name>meso-2,6-diaminopimelate</name>
        <dbReference type="ChEBI" id="CHEBI:57791"/>
    </ligand>
</feature>
<sequence length="493" mass="53937">MPIVNKKLADILDGIKVLASSGDMEVGIKGMTMDSRHVETGELYACVPGANVDGHDFATQVVEKGAVALLVERLLPIDVPQIQVEHVRDVLGKIAANLYSHPSSQLEMVGVTGTNGKTTITHLVEQIMKKQGKKVGLVGTLGSRIDGREIPGSRTTPEAIELQKLLATMVDEKVDLAVMEVSSHALDLGRVQGIEYDAAIFTNLTQDHLDYHKTMERYLQAKARLFKELQGTKQPKIGVINGDDPAAKTLCEVSVAPTVTYGVHAENLDYRAENIQLSAHGIQMIVSFHGKFQEIHYSTPGMFSVYNALAAFAWAVESGRDPQLAADALAEIHGVPGRFENVRRGQPFPVIVDYAHTPDGLENVLKTAREFTQGRLITVFGCGGDRDKGKRPQMGEISARLSDFVIVTSDNPRTEEPEQIIKDILVGVSGVEYTTMVNRREAIEMACRRAKPGDTVLIAGKGHEDYQIIGKETFPFDDREVAKDALRGRGYVE</sequence>
<evidence type="ECO:0000256" key="2">
    <source>
        <dbReference type="ARBA" id="ARBA00005898"/>
    </source>
</evidence>
<evidence type="ECO:0000313" key="24">
    <source>
        <dbReference type="EMBL" id="AHF07721.1"/>
    </source>
</evidence>
<dbReference type="GO" id="GO:0004326">
    <property type="term" value="F:tetrahydrofolylpolyglutamate synthase activity"/>
    <property type="evidence" value="ECO:0007669"/>
    <property type="project" value="InterPro"/>
</dbReference>
<dbReference type="PANTHER" id="PTHR23135:SF4">
    <property type="entry name" value="UDP-N-ACETYLMURAMOYL-L-ALANYL-D-GLUTAMATE--2,6-DIAMINOPIMELATE LIGASE MURE HOMOLOG, CHLOROPLASTIC"/>
    <property type="match status" value="1"/>
</dbReference>
<dbReference type="InterPro" id="IPR000713">
    <property type="entry name" value="Mur_ligase_N"/>
</dbReference>
<comment type="pathway">
    <text evidence="1 19 20">Cell wall biogenesis; peptidoglycan biosynthesis.</text>
</comment>
<keyword evidence="7 19" id="KW-0067">ATP-binding</keyword>
<evidence type="ECO:0000313" key="25">
    <source>
        <dbReference type="Proteomes" id="UP000010847"/>
    </source>
</evidence>
<feature type="binding site" evidence="19">
    <location>
        <position position="464"/>
    </location>
    <ligand>
        <name>meso-2,6-diaminopimelate</name>
        <dbReference type="ChEBI" id="CHEBI:57791"/>
    </ligand>
</feature>
<dbReference type="InterPro" id="IPR005761">
    <property type="entry name" value="UDP-N-AcMur-Glu-dNH2Pim_ligase"/>
</dbReference>
<evidence type="ECO:0000259" key="22">
    <source>
        <dbReference type="Pfam" id="PF02875"/>
    </source>
</evidence>
<dbReference type="GO" id="GO:0008360">
    <property type="term" value="P:regulation of cell shape"/>
    <property type="evidence" value="ECO:0007669"/>
    <property type="project" value="UniProtKB-KW"/>
</dbReference>
<evidence type="ECO:0000256" key="9">
    <source>
        <dbReference type="ARBA" id="ARBA00022984"/>
    </source>
</evidence>
<dbReference type="PROSITE" id="PS01011">
    <property type="entry name" value="FOLYLPOLYGLU_SYNT_1"/>
    <property type="match status" value="1"/>
</dbReference>
<dbReference type="NCBIfam" id="TIGR01085">
    <property type="entry name" value="murE"/>
    <property type="match status" value="1"/>
</dbReference>
<dbReference type="InterPro" id="IPR018109">
    <property type="entry name" value="Folylpolyglutamate_synth_CS"/>
</dbReference>
<evidence type="ECO:0000256" key="14">
    <source>
        <dbReference type="ARBA" id="ARBA00066633"/>
    </source>
</evidence>
<evidence type="ECO:0000259" key="21">
    <source>
        <dbReference type="Pfam" id="PF01225"/>
    </source>
</evidence>
<evidence type="ECO:0000256" key="18">
    <source>
        <dbReference type="ARBA" id="ARBA00081560"/>
    </source>
</evidence>
<keyword evidence="5 19" id="KW-0132">Cell division</keyword>
<dbReference type="GO" id="GO:0000287">
    <property type="term" value="F:magnesium ion binding"/>
    <property type="evidence" value="ECO:0007669"/>
    <property type="project" value="UniProtKB-UniRule"/>
</dbReference>
<dbReference type="GO" id="GO:0071555">
    <property type="term" value="P:cell wall organization"/>
    <property type="evidence" value="ECO:0007669"/>
    <property type="project" value="UniProtKB-KW"/>
</dbReference>
<name>W0EF88_9FIRM</name>
<dbReference type="NCBIfam" id="NF001126">
    <property type="entry name" value="PRK00139.1-4"/>
    <property type="match status" value="1"/>
</dbReference>
<keyword evidence="9 19" id="KW-0573">Peptidoglycan synthesis</keyword>
<feature type="short sequence motif" description="Meso-diaminopimelate recognition motif" evidence="19">
    <location>
        <begin position="410"/>
        <end position="413"/>
    </location>
</feature>
<evidence type="ECO:0000256" key="1">
    <source>
        <dbReference type="ARBA" id="ARBA00004752"/>
    </source>
</evidence>
<dbReference type="AlphaFoldDB" id="W0EF88"/>
<dbReference type="Proteomes" id="UP000010847">
    <property type="component" value="Chromosome"/>
</dbReference>
<comment type="catalytic activity">
    <reaction evidence="12 19">
        <text>UDP-N-acetyl-alpha-D-muramoyl-L-alanyl-D-glutamate + meso-2,6-diaminopimelate + ATP = UDP-N-acetyl-alpha-D-muramoyl-L-alanyl-gamma-D-glutamyl-meso-2,6-diaminopimelate + ADP + phosphate + H(+)</text>
        <dbReference type="Rhea" id="RHEA:23676"/>
        <dbReference type="ChEBI" id="CHEBI:15378"/>
        <dbReference type="ChEBI" id="CHEBI:30616"/>
        <dbReference type="ChEBI" id="CHEBI:43474"/>
        <dbReference type="ChEBI" id="CHEBI:57791"/>
        <dbReference type="ChEBI" id="CHEBI:83900"/>
        <dbReference type="ChEBI" id="CHEBI:83905"/>
        <dbReference type="ChEBI" id="CHEBI:456216"/>
        <dbReference type="EC" id="6.3.2.13"/>
    </reaction>
</comment>
<feature type="binding site" evidence="19">
    <location>
        <position position="35"/>
    </location>
    <ligand>
        <name>UDP-N-acetyl-alpha-D-muramoyl-L-alanyl-D-glutamate</name>
        <dbReference type="ChEBI" id="CHEBI:83900"/>
    </ligand>
</feature>
<dbReference type="Gene3D" id="3.40.1190.10">
    <property type="entry name" value="Mur-like, catalytic domain"/>
    <property type="match status" value="1"/>
</dbReference>
<dbReference type="FunFam" id="3.90.190.20:FF:000006">
    <property type="entry name" value="UDP-N-acetylmuramoyl-L-alanyl-D-glutamate--2,6-diaminopimelate ligase"/>
    <property type="match status" value="1"/>
</dbReference>
<accession>W0EF88</accession>
<dbReference type="InterPro" id="IPR013221">
    <property type="entry name" value="Mur_ligase_cen"/>
</dbReference>
<dbReference type="InterPro" id="IPR036615">
    <property type="entry name" value="Mur_ligase_C_dom_sf"/>
</dbReference>
<dbReference type="InterPro" id="IPR035911">
    <property type="entry name" value="MurE/MurF_N"/>
</dbReference>
<feature type="modified residue" description="N6-carboxylysine" evidence="19">
    <location>
        <position position="222"/>
    </location>
</feature>
<dbReference type="EMBL" id="CP007032">
    <property type="protein sequence ID" value="AHF07721.1"/>
    <property type="molecule type" value="Genomic_DNA"/>
</dbReference>
<evidence type="ECO:0000256" key="19">
    <source>
        <dbReference type="HAMAP-Rule" id="MF_00208"/>
    </source>
</evidence>
<feature type="domain" description="Mur ligase N-terminal catalytic" evidence="21">
    <location>
        <begin position="28"/>
        <end position="97"/>
    </location>
</feature>
<evidence type="ECO:0000256" key="16">
    <source>
        <dbReference type="ARBA" id="ARBA00075482"/>
    </source>
</evidence>
<keyword evidence="4 19" id="KW-0436">Ligase</keyword>
<dbReference type="KEGG" id="dmt:DESME_12365"/>
<dbReference type="GO" id="GO:0008765">
    <property type="term" value="F:UDP-N-acetylmuramoylalanyl-D-glutamate-2,6-diaminopimelate ligase activity"/>
    <property type="evidence" value="ECO:0007669"/>
    <property type="project" value="UniProtKB-UniRule"/>
</dbReference>
<evidence type="ECO:0000256" key="17">
    <source>
        <dbReference type="ARBA" id="ARBA00076158"/>
    </source>
</evidence>
<keyword evidence="19" id="KW-0460">Magnesium</keyword>
<comment type="PTM">
    <text evidence="19">Carboxylation is probably crucial for Mg(2+) binding and, consequently, for the gamma-phosphate positioning of ATP.</text>
</comment>
<dbReference type="HAMAP" id="MF_00208">
    <property type="entry name" value="MurE"/>
    <property type="match status" value="1"/>
</dbReference>
<dbReference type="eggNOG" id="COG0769">
    <property type="taxonomic scope" value="Bacteria"/>
</dbReference>
<feature type="binding site" evidence="19">
    <location>
        <begin position="410"/>
        <end position="413"/>
    </location>
    <ligand>
        <name>meso-2,6-diaminopimelate</name>
        <dbReference type="ChEBI" id="CHEBI:57791"/>
    </ligand>
</feature>
<keyword evidence="11 19" id="KW-0961">Cell wall biogenesis/degradation</keyword>
<dbReference type="HOGENOM" id="CLU_022291_4_1_9"/>
<comment type="subcellular location">
    <subcellularLocation>
        <location evidence="19 20">Cytoplasm</location>
    </subcellularLocation>
</comment>
<evidence type="ECO:0000256" key="12">
    <source>
        <dbReference type="ARBA" id="ARBA00050251"/>
    </source>
</evidence>
<comment type="function">
    <text evidence="13 19">Catalyzes the addition of meso-diaminopimelic acid to the nucleotide precursor UDP-N-acetylmuramoyl-L-alanyl-D-glutamate (UMAG) in the biosynthesis of bacterial cell-wall peptidoglycan.</text>
</comment>
<dbReference type="PANTHER" id="PTHR23135">
    <property type="entry name" value="MUR LIGASE FAMILY MEMBER"/>
    <property type="match status" value="1"/>
</dbReference>
<dbReference type="Pfam" id="PF02875">
    <property type="entry name" value="Mur_ligase_C"/>
    <property type="match status" value="1"/>
</dbReference>
<dbReference type="InterPro" id="IPR004101">
    <property type="entry name" value="Mur_ligase_C"/>
</dbReference>
<feature type="binding site" evidence="19">
    <location>
        <position position="182"/>
    </location>
    <ligand>
        <name>UDP-N-acetyl-alpha-D-muramoyl-L-alanyl-D-glutamate</name>
        <dbReference type="ChEBI" id="CHEBI:83900"/>
    </ligand>
</feature>
<dbReference type="InterPro" id="IPR036565">
    <property type="entry name" value="Mur-like_cat_sf"/>
</dbReference>
<keyword evidence="3 19" id="KW-0963">Cytoplasm</keyword>
<gene>
    <name evidence="19" type="primary">murE</name>
    <name evidence="24" type="ORF">DESME_12365</name>
</gene>
<dbReference type="Pfam" id="PF08245">
    <property type="entry name" value="Mur_ligase_M"/>
    <property type="match status" value="1"/>
</dbReference>
<feature type="binding site" evidence="19">
    <location>
        <position position="460"/>
    </location>
    <ligand>
        <name>meso-2,6-diaminopimelate</name>
        <dbReference type="ChEBI" id="CHEBI:57791"/>
    </ligand>
</feature>
<dbReference type="Pfam" id="PF01225">
    <property type="entry name" value="Mur_ligase"/>
    <property type="match status" value="1"/>
</dbReference>
<comment type="caution">
    <text evidence="19">Lacks conserved residue(s) required for the propagation of feature annotation.</text>
</comment>
<evidence type="ECO:0000256" key="6">
    <source>
        <dbReference type="ARBA" id="ARBA00022741"/>
    </source>
</evidence>
<proteinExistence type="inferred from homology"/>
<evidence type="ECO:0000256" key="11">
    <source>
        <dbReference type="ARBA" id="ARBA00023316"/>
    </source>
</evidence>
<evidence type="ECO:0000256" key="4">
    <source>
        <dbReference type="ARBA" id="ARBA00022598"/>
    </source>
</evidence>
<dbReference type="GO" id="GO:0005737">
    <property type="term" value="C:cytoplasm"/>
    <property type="evidence" value="ECO:0007669"/>
    <property type="project" value="UniProtKB-SubCell"/>
</dbReference>
<evidence type="ECO:0000256" key="5">
    <source>
        <dbReference type="ARBA" id="ARBA00022618"/>
    </source>
</evidence>